<feature type="domain" description="PPIase cyclophilin-type" evidence="6">
    <location>
        <begin position="178"/>
        <end position="334"/>
    </location>
</feature>
<dbReference type="EMBL" id="AJTX02000003">
    <property type="protein sequence ID" value="KKJ00865.1"/>
    <property type="molecule type" value="Genomic_DNA"/>
</dbReference>
<evidence type="ECO:0000256" key="4">
    <source>
        <dbReference type="ARBA" id="ARBA00023235"/>
    </source>
</evidence>
<name>A0A0M2PXI1_PROHO</name>
<dbReference type="Proteomes" id="UP000034681">
    <property type="component" value="Unassembled WGS sequence"/>
</dbReference>
<proteinExistence type="predicted"/>
<dbReference type="GO" id="GO:0003755">
    <property type="term" value="F:peptidyl-prolyl cis-trans isomerase activity"/>
    <property type="evidence" value="ECO:0007669"/>
    <property type="project" value="UniProtKB-KW"/>
</dbReference>
<keyword evidence="2" id="KW-0793">Thylakoid</keyword>
<evidence type="ECO:0000259" key="6">
    <source>
        <dbReference type="PROSITE" id="PS50072"/>
    </source>
</evidence>
<dbReference type="InterPro" id="IPR048563">
    <property type="entry name" value="CYP38_PsbQ-like"/>
</dbReference>
<keyword evidence="8" id="KW-1185">Reference proteome</keyword>
<gene>
    <name evidence="7" type="ORF">PROH_05745</name>
</gene>
<dbReference type="SUPFAM" id="SSF50891">
    <property type="entry name" value="Cyclophilin-like"/>
    <property type="match status" value="1"/>
</dbReference>
<dbReference type="CDD" id="cd01924">
    <property type="entry name" value="cyclophilin_TLP40_like"/>
    <property type="match status" value="1"/>
</dbReference>
<dbReference type="InterPro" id="IPR029000">
    <property type="entry name" value="Cyclophilin-like_dom_sf"/>
</dbReference>
<keyword evidence="4 7" id="KW-0413">Isomerase</keyword>
<protein>
    <recommendedName>
        <fullName evidence="1">peptidylprolyl isomerase</fullName>
        <ecNumber evidence="1">5.2.1.8</ecNumber>
    </recommendedName>
</protein>
<dbReference type="AlphaFoldDB" id="A0A0M2PXI1"/>
<dbReference type="STRING" id="317619.GCA_000332315_04571"/>
<dbReference type="InterPro" id="IPR002130">
    <property type="entry name" value="Cyclophilin-type_PPIase_dom"/>
</dbReference>
<dbReference type="PANTHER" id="PTHR43246">
    <property type="entry name" value="PEPTIDYL-PROLYL CIS-TRANS ISOMERASE CYP38, CHLOROPLASTIC"/>
    <property type="match status" value="1"/>
</dbReference>
<keyword evidence="3" id="KW-0697">Rotamase</keyword>
<evidence type="ECO:0000256" key="2">
    <source>
        <dbReference type="ARBA" id="ARBA00023078"/>
    </source>
</evidence>
<evidence type="ECO:0000313" key="7">
    <source>
        <dbReference type="EMBL" id="KKJ00865.1"/>
    </source>
</evidence>
<evidence type="ECO:0000256" key="1">
    <source>
        <dbReference type="ARBA" id="ARBA00013194"/>
    </source>
</evidence>
<dbReference type="Gene3D" id="2.40.100.10">
    <property type="entry name" value="Cyclophilin-like"/>
    <property type="match status" value="1"/>
</dbReference>
<reference evidence="7" key="1">
    <citation type="submission" date="2012-04" db="EMBL/GenBank/DDBJ databases">
        <authorList>
            <person name="Borisov I.G."/>
            <person name="Ivanikova N.V."/>
            <person name="Pinevich A.V."/>
        </authorList>
    </citation>
    <scope>NUCLEOTIDE SEQUENCE</scope>
    <source>
        <strain evidence="7">CALU 1027</strain>
    </source>
</reference>
<sequence length="355" mass="38267">MVQGFAALCCGIALGFFSLPSVAEAALPSGNAIKDGASLLRYALPIANDDIRKVQGEIEAISYSLRGLRWSFAQKNVSNAIRTYSLYNRRILEAVPADRQAEAVPLLEQINTDLLALKAAVAEERGDETFATRAEILSLIGQVETLMVDGFPFEVPSEYSDLPYLKGRATVALDTSQGPITAILDGYSAPVTAGNFVDLVQRGFYDGLPITRAEEFYVVQFGDPPGSADGFVDPDTGLSRTIPFEVMVQGDSEPIYEFTLDSLGIYPIEPLLPFSAYGTLGMAYPSGDPNGGSSQVFFFLYEPELTPAGSNLLDGRYAGFGYVVEGQDTLRRLQVGDVIQKATVVEGLENLVQPS</sequence>
<dbReference type="InterPro" id="IPR044665">
    <property type="entry name" value="E_coli_cyclophilin_A-like"/>
</dbReference>
<keyword evidence="5" id="KW-0732">Signal</keyword>
<dbReference type="Pfam" id="PF00160">
    <property type="entry name" value="Pro_isomerase"/>
    <property type="match status" value="1"/>
</dbReference>
<comment type="caution">
    <text evidence="7">The sequence shown here is derived from an EMBL/GenBank/DDBJ whole genome shotgun (WGS) entry which is preliminary data.</text>
</comment>
<evidence type="ECO:0000313" key="8">
    <source>
        <dbReference type="Proteomes" id="UP000034681"/>
    </source>
</evidence>
<dbReference type="eggNOG" id="COG0652">
    <property type="taxonomic scope" value="Bacteria"/>
</dbReference>
<dbReference type="Pfam" id="PF21329">
    <property type="entry name" value="CYP38_PsbQ-like"/>
    <property type="match status" value="1"/>
</dbReference>
<dbReference type="EC" id="5.2.1.8" evidence="1"/>
<feature type="chain" id="PRO_5005639557" description="peptidylprolyl isomerase" evidence="5">
    <location>
        <begin position="26"/>
        <end position="355"/>
    </location>
</feature>
<dbReference type="SUPFAM" id="SSF101112">
    <property type="entry name" value="Oxygen-evolving enhancer protein 3"/>
    <property type="match status" value="1"/>
</dbReference>
<dbReference type="PROSITE" id="PS50072">
    <property type="entry name" value="CSA_PPIASE_2"/>
    <property type="match status" value="1"/>
</dbReference>
<dbReference type="InterPro" id="IPR023222">
    <property type="entry name" value="PsbQ-like_dom_sf"/>
</dbReference>
<dbReference type="Gene3D" id="1.20.120.290">
    <property type="entry name" value="Oxygen-evolving enhancer protein 3 (PsbQ), four-helix up-down bundle"/>
    <property type="match status" value="1"/>
</dbReference>
<accession>A0A0M2PXI1</accession>
<feature type="signal peptide" evidence="5">
    <location>
        <begin position="1"/>
        <end position="25"/>
    </location>
</feature>
<evidence type="ECO:0000256" key="3">
    <source>
        <dbReference type="ARBA" id="ARBA00023110"/>
    </source>
</evidence>
<organism evidence="7 8">
    <name type="scientific">Prochlorothrix hollandica PCC 9006 = CALU 1027</name>
    <dbReference type="NCBI Taxonomy" id="317619"/>
    <lineage>
        <taxon>Bacteria</taxon>
        <taxon>Bacillati</taxon>
        <taxon>Cyanobacteriota</taxon>
        <taxon>Cyanophyceae</taxon>
        <taxon>Prochlorotrichales</taxon>
        <taxon>Prochlorotrichaceae</taxon>
        <taxon>Prochlorothrix</taxon>
    </lineage>
</organism>
<evidence type="ECO:0000256" key="5">
    <source>
        <dbReference type="SAM" id="SignalP"/>
    </source>
</evidence>